<reference evidence="9 10" key="1">
    <citation type="journal article" date="2015" name="Genome Announc.">
        <title>Expanding the biotechnology potential of lactobacilli through comparative genomics of 213 strains and associated genera.</title>
        <authorList>
            <person name="Sun Z."/>
            <person name="Harris H.M."/>
            <person name="McCann A."/>
            <person name="Guo C."/>
            <person name="Argimon S."/>
            <person name="Zhang W."/>
            <person name="Yang X."/>
            <person name="Jeffery I.B."/>
            <person name="Cooney J.C."/>
            <person name="Kagawa T.F."/>
            <person name="Liu W."/>
            <person name="Song Y."/>
            <person name="Salvetti E."/>
            <person name="Wrobel A."/>
            <person name="Rasinkangas P."/>
            <person name="Parkhill J."/>
            <person name="Rea M.C."/>
            <person name="O'Sullivan O."/>
            <person name="Ritari J."/>
            <person name="Douillard F.P."/>
            <person name="Paul Ross R."/>
            <person name="Yang R."/>
            <person name="Briner A.E."/>
            <person name="Felis G.E."/>
            <person name="de Vos W.M."/>
            <person name="Barrangou R."/>
            <person name="Klaenhammer T.R."/>
            <person name="Caufield P.W."/>
            <person name="Cui Y."/>
            <person name="Zhang H."/>
            <person name="O'Toole P.W."/>
        </authorList>
    </citation>
    <scope>NUCLEOTIDE SEQUENCE [LARGE SCALE GENOMIC DNA]</scope>
    <source>
        <strain evidence="9 10">DSM 16043</strain>
    </source>
</reference>
<dbReference type="GO" id="GO:0071555">
    <property type="term" value="P:cell wall organization"/>
    <property type="evidence" value="ECO:0007669"/>
    <property type="project" value="UniProtKB-UniRule"/>
</dbReference>
<evidence type="ECO:0000256" key="3">
    <source>
        <dbReference type="ARBA" id="ARBA00022960"/>
    </source>
</evidence>
<dbReference type="GO" id="GO:0018104">
    <property type="term" value="P:peptidoglycan-protein cross-linking"/>
    <property type="evidence" value="ECO:0007669"/>
    <property type="project" value="TreeGrafter"/>
</dbReference>
<dbReference type="AlphaFoldDB" id="A0A0R1UCK9"/>
<dbReference type="Pfam" id="PF03734">
    <property type="entry name" value="YkuD"/>
    <property type="match status" value="1"/>
</dbReference>
<accession>A0A0R1UCK9</accession>
<keyword evidence="5 6" id="KW-0961">Cell wall biogenesis/degradation</keyword>
<evidence type="ECO:0000256" key="1">
    <source>
        <dbReference type="ARBA" id="ARBA00004752"/>
    </source>
</evidence>
<keyword evidence="7" id="KW-1133">Transmembrane helix</keyword>
<keyword evidence="3 6" id="KW-0133">Cell shape</keyword>
<dbReference type="SUPFAM" id="SSF143985">
    <property type="entry name" value="L,D-transpeptidase pre-catalytic domain-like"/>
    <property type="match status" value="1"/>
</dbReference>
<dbReference type="GO" id="GO:0008360">
    <property type="term" value="P:regulation of cell shape"/>
    <property type="evidence" value="ECO:0007669"/>
    <property type="project" value="UniProtKB-UniRule"/>
</dbReference>
<keyword evidence="7" id="KW-0472">Membrane</keyword>
<keyword evidence="7" id="KW-0812">Transmembrane</keyword>
<protein>
    <submittedName>
        <fullName evidence="9">Secreted protein</fullName>
    </submittedName>
</protein>
<sequence>MKEMQSRRNLRKRNNRNNILLIVGGIIVVLVIVGGLVIHNNRVASEAKARKFATNHFNPNVSIYGVKVGNLTINKATEKINKKAVNSVHLKNDKIVLERDPSIQTITKSEVKSYFDKQHTDTPNNNKYTYQSKEFDTAMKKLNQINKSSVTYTVGGKKFVLKADDLIKEATYKNGKYNFEDTSALTAKLKQMNQEVSTLHKSYKFTVPSGNKVNGKTITVKNESYGWGIYEKKAQAAIEDAFMNNKKSVDGSNYIYGLGYSTYAHGYGKSNNGIGKNYIVVSIKNQEMWIVRNNKVVVHLNDVVTGTYNGGKGNRTPTGVWYIQYKESPSTLRGTNDDGSSYASKVQYWMPFTLSGCGFHDASWRTDWSKTAYLRGGSHGCVNIRPSEVRSVWRNVSKDQPVIVYN</sequence>
<dbReference type="PANTHER" id="PTHR30582:SF33">
    <property type="entry name" value="EXPORTED PROTEIN"/>
    <property type="match status" value="1"/>
</dbReference>
<gene>
    <name evidence="9" type="ORF">FC46_GL001584</name>
</gene>
<evidence type="ECO:0000256" key="2">
    <source>
        <dbReference type="ARBA" id="ARBA00022679"/>
    </source>
</evidence>
<keyword evidence="10" id="KW-1185">Reference proteome</keyword>
<dbReference type="PROSITE" id="PS52029">
    <property type="entry name" value="LD_TPASE"/>
    <property type="match status" value="1"/>
</dbReference>
<organism evidence="9 10">
    <name type="scientific">Lactobacillus kalixensis DSM 16043</name>
    <dbReference type="NCBI Taxonomy" id="1423763"/>
    <lineage>
        <taxon>Bacteria</taxon>
        <taxon>Bacillati</taxon>
        <taxon>Bacillota</taxon>
        <taxon>Bacilli</taxon>
        <taxon>Lactobacillales</taxon>
        <taxon>Lactobacillaceae</taxon>
        <taxon>Lactobacillus</taxon>
    </lineage>
</organism>
<dbReference type="CDD" id="cd16913">
    <property type="entry name" value="YkuD_like"/>
    <property type="match status" value="1"/>
</dbReference>
<dbReference type="STRING" id="1423763.FC46_GL001584"/>
<feature type="active site" description="Nucleophile" evidence="6">
    <location>
        <position position="381"/>
    </location>
</feature>
<keyword evidence="4 6" id="KW-0573">Peptidoglycan synthesis</keyword>
<evidence type="ECO:0000256" key="6">
    <source>
        <dbReference type="PROSITE-ProRule" id="PRU01373"/>
    </source>
</evidence>
<dbReference type="SUPFAM" id="SSF141523">
    <property type="entry name" value="L,D-transpeptidase catalytic domain-like"/>
    <property type="match status" value="1"/>
</dbReference>
<dbReference type="Gene3D" id="3.10.20.800">
    <property type="match status" value="1"/>
</dbReference>
<dbReference type="Proteomes" id="UP000051036">
    <property type="component" value="Unassembled WGS sequence"/>
</dbReference>
<evidence type="ECO:0000256" key="7">
    <source>
        <dbReference type="SAM" id="Phobius"/>
    </source>
</evidence>
<feature type="active site" description="Proton donor/acceptor" evidence="6">
    <location>
        <position position="360"/>
    </location>
</feature>
<feature type="transmembrane region" description="Helical" evidence="7">
    <location>
        <begin position="20"/>
        <end position="38"/>
    </location>
</feature>
<dbReference type="InterPro" id="IPR005490">
    <property type="entry name" value="LD_TPept_cat_dom"/>
</dbReference>
<comment type="pathway">
    <text evidence="1 6">Cell wall biogenesis; peptidoglycan biosynthesis.</text>
</comment>
<dbReference type="PANTHER" id="PTHR30582">
    <property type="entry name" value="L,D-TRANSPEPTIDASE"/>
    <property type="match status" value="1"/>
</dbReference>
<dbReference type="GO" id="GO:0005576">
    <property type="term" value="C:extracellular region"/>
    <property type="evidence" value="ECO:0007669"/>
    <property type="project" value="TreeGrafter"/>
</dbReference>
<evidence type="ECO:0000256" key="4">
    <source>
        <dbReference type="ARBA" id="ARBA00022984"/>
    </source>
</evidence>
<dbReference type="InterPro" id="IPR050979">
    <property type="entry name" value="LD-transpeptidase"/>
</dbReference>
<evidence type="ECO:0000259" key="8">
    <source>
        <dbReference type="PROSITE" id="PS52029"/>
    </source>
</evidence>
<dbReference type="InterPro" id="IPR038054">
    <property type="entry name" value="LD_TPept-like_central_sf"/>
</dbReference>
<dbReference type="GO" id="GO:0016740">
    <property type="term" value="F:transferase activity"/>
    <property type="evidence" value="ECO:0007669"/>
    <property type="project" value="UniProtKB-KW"/>
</dbReference>
<name>A0A0R1UCK9_9LACO</name>
<dbReference type="Gene3D" id="2.40.440.10">
    <property type="entry name" value="L,D-transpeptidase catalytic domain-like"/>
    <property type="match status" value="1"/>
</dbReference>
<dbReference type="InterPro" id="IPR038063">
    <property type="entry name" value="Transpep_catalytic_dom"/>
</dbReference>
<dbReference type="PATRIC" id="fig|1423763.3.peg.1608"/>
<proteinExistence type="predicted"/>
<dbReference type="EMBL" id="AZFM01000005">
    <property type="protein sequence ID" value="KRL90974.1"/>
    <property type="molecule type" value="Genomic_DNA"/>
</dbReference>
<keyword evidence="2" id="KW-0808">Transferase</keyword>
<evidence type="ECO:0000313" key="9">
    <source>
        <dbReference type="EMBL" id="KRL90974.1"/>
    </source>
</evidence>
<feature type="domain" description="L,D-TPase catalytic" evidence="8">
    <location>
        <begin position="277"/>
        <end position="405"/>
    </location>
</feature>
<evidence type="ECO:0000256" key="5">
    <source>
        <dbReference type="ARBA" id="ARBA00023316"/>
    </source>
</evidence>
<evidence type="ECO:0000313" key="10">
    <source>
        <dbReference type="Proteomes" id="UP000051036"/>
    </source>
</evidence>
<dbReference type="UniPathway" id="UPA00219"/>
<dbReference type="GO" id="GO:0071972">
    <property type="term" value="F:peptidoglycan L,D-transpeptidase activity"/>
    <property type="evidence" value="ECO:0007669"/>
    <property type="project" value="TreeGrafter"/>
</dbReference>
<comment type="caution">
    <text evidence="9">The sequence shown here is derived from an EMBL/GenBank/DDBJ whole genome shotgun (WGS) entry which is preliminary data.</text>
</comment>